<accession>A0A1J7C448</accession>
<evidence type="ECO:0000313" key="3">
    <source>
        <dbReference type="Proteomes" id="UP000243342"/>
    </source>
</evidence>
<proteinExistence type="predicted"/>
<organism evidence="2 3">
    <name type="scientific">Mangrovactinospora gilvigrisea</name>
    <dbReference type="NCBI Taxonomy" id="1428644"/>
    <lineage>
        <taxon>Bacteria</taxon>
        <taxon>Bacillati</taxon>
        <taxon>Actinomycetota</taxon>
        <taxon>Actinomycetes</taxon>
        <taxon>Kitasatosporales</taxon>
        <taxon>Streptomycetaceae</taxon>
        <taxon>Mangrovactinospora</taxon>
    </lineage>
</organism>
<evidence type="ECO:0000256" key="1">
    <source>
        <dbReference type="SAM" id="MobiDB-lite"/>
    </source>
</evidence>
<dbReference type="EMBL" id="MLCF01000101">
    <property type="protein sequence ID" value="OIV36348.1"/>
    <property type="molecule type" value="Genomic_DNA"/>
</dbReference>
<feature type="region of interest" description="Disordered" evidence="1">
    <location>
        <begin position="72"/>
        <end position="177"/>
    </location>
</feature>
<dbReference type="OrthoDB" id="4272428at2"/>
<keyword evidence="3" id="KW-1185">Reference proteome</keyword>
<dbReference type="STRING" id="1428644.BIV57_16795"/>
<dbReference type="AlphaFoldDB" id="A0A1J7C448"/>
<name>A0A1J7C448_9ACTN</name>
<dbReference type="PANTHER" id="PTHR28139">
    <property type="entry name" value="UPF0768 PROTEIN YBL029C-A"/>
    <property type="match status" value="1"/>
</dbReference>
<comment type="caution">
    <text evidence="2">The sequence shown here is derived from an EMBL/GenBank/DDBJ whole genome shotgun (WGS) entry which is preliminary data.</text>
</comment>
<dbReference type="Proteomes" id="UP000243342">
    <property type="component" value="Unassembled WGS sequence"/>
</dbReference>
<dbReference type="PANTHER" id="PTHR28139:SF1">
    <property type="entry name" value="UPF0768 PROTEIN YBL029C-A"/>
    <property type="match status" value="1"/>
</dbReference>
<feature type="compositionally biased region" description="Low complexity" evidence="1">
    <location>
        <begin position="81"/>
        <end position="165"/>
    </location>
</feature>
<evidence type="ECO:0000313" key="2">
    <source>
        <dbReference type="EMBL" id="OIV36348.1"/>
    </source>
</evidence>
<protein>
    <recommendedName>
        <fullName evidence="4">Zinc-ribbon 15 domain-containing protein</fullName>
    </recommendedName>
</protein>
<evidence type="ECO:0008006" key="4">
    <source>
        <dbReference type="Google" id="ProtNLM"/>
    </source>
</evidence>
<feature type="compositionally biased region" description="Polar residues" evidence="1">
    <location>
        <begin position="168"/>
        <end position="177"/>
    </location>
</feature>
<reference evidence="2 3" key="1">
    <citation type="submission" date="2016-10" db="EMBL/GenBank/DDBJ databases">
        <title>Genome sequence of Streptomyces gilvigriseus MUSC 26.</title>
        <authorList>
            <person name="Lee L.-H."/>
            <person name="Ser H.-L."/>
        </authorList>
    </citation>
    <scope>NUCLEOTIDE SEQUENCE [LARGE SCALE GENOMIC DNA]</scope>
    <source>
        <strain evidence="2 3">MUSC 26</strain>
    </source>
</reference>
<gene>
    <name evidence="2" type="ORF">BIV57_16795</name>
</gene>
<sequence length="177" mass="19177">MIIWGTRTTILTLAMLNFVCGNCGNPAAHSVKRRLTKFTLFFIPLFPIASSYFTQCTFCGTTSRVTKEQAQQMEVAANGEQAGAPAPQQAAPAAGGYGYPQGQPQPQQQPQAPQPGYGYPQAQPQQPQQPQPGYGYPQGQPQPQQQPQAPQPGYGYPQAQPQQPGNPYGTQQPNPYQ</sequence>
<dbReference type="RefSeq" id="WP_071657699.1">
    <property type="nucleotide sequence ID" value="NZ_MLCF01000101.1"/>
</dbReference>